<keyword evidence="3" id="KW-1185">Reference proteome</keyword>
<dbReference type="AlphaFoldDB" id="A0A0V1MJE3"/>
<gene>
    <name evidence="2" type="ORF">T10_4049</name>
</gene>
<reference evidence="2 3" key="1">
    <citation type="submission" date="2015-01" db="EMBL/GenBank/DDBJ databases">
        <title>Evolution of Trichinella species and genotypes.</title>
        <authorList>
            <person name="Korhonen P.K."/>
            <person name="Edoardo P."/>
            <person name="Giuseppe L.R."/>
            <person name="Gasser R.B."/>
        </authorList>
    </citation>
    <scope>NUCLEOTIDE SEQUENCE [LARGE SCALE GENOMIC DNA]</scope>
    <source>
        <strain evidence="2">ISS1980</strain>
    </source>
</reference>
<protein>
    <submittedName>
        <fullName evidence="2">Uncharacterized protein</fullName>
    </submittedName>
</protein>
<feature type="transmembrane region" description="Helical" evidence="1">
    <location>
        <begin position="51"/>
        <end position="70"/>
    </location>
</feature>
<comment type="caution">
    <text evidence="2">The sequence shown here is derived from an EMBL/GenBank/DDBJ whole genome shotgun (WGS) entry which is preliminary data.</text>
</comment>
<proteinExistence type="predicted"/>
<dbReference type="Proteomes" id="UP000054843">
    <property type="component" value="Unassembled WGS sequence"/>
</dbReference>
<evidence type="ECO:0000313" key="2">
    <source>
        <dbReference type="EMBL" id="KRZ71781.1"/>
    </source>
</evidence>
<keyword evidence="1" id="KW-0472">Membrane</keyword>
<evidence type="ECO:0000256" key="1">
    <source>
        <dbReference type="SAM" id="Phobius"/>
    </source>
</evidence>
<name>A0A0V1MJE3_9BILA</name>
<evidence type="ECO:0000313" key="3">
    <source>
        <dbReference type="Proteomes" id="UP000054843"/>
    </source>
</evidence>
<dbReference type="EMBL" id="JYDO01000090">
    <property type="protein sequence ID" value="KRZ71781.1"/>
    <property type="molecule type" value="Genomic_DNA"/>
</dbReference>
<organism evidence="2 3">
    <name type="scientific">Trichinella papuae</name>
    <dbReference type="NCBI Taxonomy" id="268474"/>
    <lineage>
        <taxon>Eukaryota</taxon>
        <taxon>Metazoa</taxon>
        <taxon>Ecdysozoa</taxon>
        <taxon>Nematoda</taxon>
        <taxon>Enoplea</taxon>
        <taxon>Dorylaimia</taxon>
        <taxon>Trichinellida</taxon>
        <taxon>Trichinellidae</taxon>
        <taxon>Trichinella</taxon>
    </lineage>
</organism>
<keyword evidence="1" id="KW-1133">Transmembrane helix</keyword>
<keyword evidence="1" id="KW-0812">Transmembrane</keyword>
<accession>A0A0V1MJE3</accession>
<feature type="transmembrane region" description="Helical" evidence="1">
    <location>
        <begin position="20"/>
        <end position="39"/>
    </location>
</feature>
<sequence length="71" mass="8259">MRYGEPSLLISKYFDKYYSMIFYLLFIHNVFVFSTSNDLGDSLVCIQNSRLNASSNFVLFFGFFVGFANLK</sequence>